<evidence type="ECO:0000256" key="7">
    <source>
        <dbReference type="ARBA" id="ARBA00023141"/>
    </source>
</evidence>
<dbReference type="GO" id="GO:0009073">
    <property type="term" value="P:aromatic amino acid family biosynthetic process"/>
    <property type="evidence" value="ECO:0007669"/>
    <property type="project" value="UniProtKB-KW"/>
</dbReference>
<dbReference type="PROSITE" id="PS00885">
    <property type="entry name" value="EPSP_SYNTHASE_2"/>
    <property type="match status" value="1"/>
</dbReference>
<feature type="binding site" evidence="9">
    <location>
        <position position="21"/>
    </location>
    <ligand>
        <name>phosphoenolpyruvate</name>
        <dbReference type="ChEBI" id="CHEBI:58702"/>
    </ligand>
</feature>
<feature type="binding site" evidence="9">
    <location>
        <position position="336"/>
    </location>
    <ligand>
        <name>3-phosphoshikimate</name>
        <dbReference type="ChEBI" id="CHEBI:145989"/>
    </ligand>
</feature>
<organism evidence="11 12">
    <name type="scientific">Fimbriimonas ginsengisoli Gsoil 348</name>
    <dbReference type="NCBI Taxonomy" id="661478"/>
    <lineage>
        <taxon>Bacteria</taxon>
        <taxon>Bacillati</taxon>
        <taxon>Armatimonadota</taxon>
        <taxon>Fimbriimonadia</taxon>
        <taxon>Fimbriimonadales</taxon>
        <taxon>Fimbriimonadaceae</taxon>
        <taxon>Fimbriimonas</taxon>
    </lineage>
</organism>
<evidence type="ECO:0000256" key="2">
    <source>
        <dbReference type="ARBA" id="ARBA00004811"/>
    </source>
</evidence>
<dbReference type="eggNOG" id="COG0128">
    <property type="taxonomic scope" value="Bacteria"/>
</dbReference>
<keyword evidence="6 9" id="KW-0808">Transferase</keyword>
<dbReference type="STRING" id="661478.OP10G_4718"/>
<dbReference type="InterPro" id="IPR001986">
    <property type="entry name" value="Enolpyruvate_Tfrase_dom"/>
</dbReference>
<comment type="caution">
    <text evidence="9">Lacks conserved residue(s) required for the propagation of feature annotation.</text>
</comment>
<dbReference type="PANTHER" id="PTHR21090">
    <property type="entry name" value="AROM/DEHYDROQUINATE SYNTHASE"/>
    <property type="match status" value="1"/>
</dbReference>
<feature type="binding site" evidence="9">
    <location>
        <position position="21"/>
    </location>
    <ligand>
        <name>3-phosphoshikimate</name>
        <dbReference type="ChEBI" id="CHEBI:145989"/>
    </ligand>
</feature>
<dbReference type="PIRSF" id="PIRSF000505">
    <property type="entry name" value="EPSPS"/>
    <property type="match status" value="1"/>
</dbReference>
<evidence type="ECO:0000256" key="1">
    <source>
        <dbReference type="ARBA" id="ARBA00002174"/>
    </source>
</evidence>
<feature type="binding site" evidence="9">
    <location>
        <position position="161"/>
    </location>
    <ligand>
        <name>3-phosphoshikimate</name>
        <dbReference type="ChEBI" id="CHEBI:145989"/>
    </ligand>
</feature>
<keyword evidence="4 9" id="KW-0963">Cytoplasm</keyword>
<dbReference type="InterPro" id="IPR023193">
    <property type="entry name" value="EPSP_synthase_CS"/>
</dbReference>
<dbReference type="GO" id="GO:0009423">
    <property type="term" value="P:chorismate biosynthetic process"/>
    <property type="evidence" value="ECO:0007669"/>
    <property type="project" value="UniProtKB-UniRule"/>
</dbReference>
<dbReference type="KEGG" id="fgi:OP10G_4718"/>
<feature type="active site" description="Proton acceptor" evidence="9">
    <location>
        <position position="309"/>
    </location>
</feature>
<dbReference type="GO" id="GO:0008652">
    <property type="term" value="P:amino acid biosynthetic process"/>
    <property type="evidence" value="ECO:0007669"/>
    <property type="project" value="UniProtKB-KW"/>
</dbReference>
<feature type="binding site" evidence="9">
    <location>
        <position position="340"/>
    </location>
    <ligand>
        <name>phosphoenolpyruvate</name>
        <dbReference type="ChEBI" id="CHEBI:58702"/>
    </ligand>
</feature>
<keyword evidence="5 9" id="KW-0028">Amino-acid biosynthesis</keyword>
<dbReference type="InterPro" id="IPR036968">
    <property type="entry name" value="Enolpyruvate_Tfrase_sf"/>
</dbReference>
<dbReference type="UniPathway" id="UPA00053">
    <property type="reaction ID" value="UER00089"/>
</dbReference>
<dbReference type="PROSITE" id="PS00104">
    <property type="entry name" value="EPSP_SYNTHASE_1"/>
    <property type="match status" value="1"/>
</dbReference>
<comment type="function">
    <text evidence="1 9">Catalyzes the transfer of the enolpyruvyl moiety of phosphoenolpyruvate (PEP) to the 5-hydroxyl of shikimate-3-phosphate (S3P) to produce enolpyruvyl shikimate-3-phosphate and inorganic phosphate.</text>
</comment>
<accession>A0A068NXE6</accession>
<protein>
    <recommendedName>
        <fullName evidence="9">3-phosphoshikimate 1-carboxyvinyltransferase</fullName>
        <ecNumber evidence="9">2.5.1.19</ecNumber>
    </recommendedName>
    <alternativeName>
        <fullName evidence="9">5-enolpyruvylshikimate-3-phosphate synthase</fullName>
        <shortName evidence="9">EPSP synthase</shortName>
        <shortName evidence="9">EPSPS</shortName>
    </alternativeName>
</protein>
<evidence type="ECO:0000256" key="4">
    <source>
        <dbReference type="ARBA" id="ARBA00022490"/>
    </source>
</evidence>
<gene>
    <name evidence="9" type="primary">aroA</name>
    <name evidence="11" type="ORF">OP10G_4718</name>
</gene>
<evidence type="ECO:0000256" key="6">
    <source>
        <dbReference type="ARBA" id="ARBA00022679"/>
    </source>
</evidence>
<feature type="domain" description="Enolpyruvate transferase" evidence="10">
    <location>
        <begin position="7"/>
        <end position="417"/>
    </location>
</feature>
<dbReference type="NCBIfam" id="TIGR01356">
    <property type="entry name" value="aroA"/>
    <property type="match status" value="1"/>
</dbReference>
<dbReference type="GO" id="GO:0003866">
    <property type="term" value="F:3-phosphoshikimate 1-carboxyvinyltransferase activity"/>
    <property type="evidence" value="ECO:0007669"/>
    <property type="project" value="UniProtKB-UniRule"/>
</dbReference>
<comment type="pathway">
    <text evidence="2 9">Metabolic intermediate biosynthesis; chorismate biosynthesis; chorismate from D-erythrose 4-phosphate and phosphoenolpyruvate: step 6/7.</text>
</comment>
<dbReference type="PANTHER" id="PTHR21090:SF5">
    <property type="entry name" value="PENTAFUNCTIONAL AROM POLYPEPTIDE"/>
    <property type="match status" value="1"/>
</dbReference>
<evidence type="ECO:0000259" key="10">
    <source>
        <dbReference type="Pfam" id="PF00275"/>
    </source>
</evidence>
<name>A0A068NXE6_FIMGI</name>
<keyword evidence="7 9" id="KW-0057">Aromatic amino acid biosynthesis</keyword>
<dbReference type="HOGENOM" id="CLU_024321_0_1_0"/>
<comment type="similarity">
    <text evidence="3 9">Belongs to the EPSP synthase family.</text>
</comment>
<dbReference type="Gene3D" id="3.65.10.10">
    <property type="entry name" value="Enolpyruvate transferase domain"/>
    <property type="match status" value="2"/>
</dbReference>
<dbReference type="EMBL" id="CP007139">
    <property type="protein sequence ID" value="AIE88086.1"/>
    <property type="molecule type" value="Genomic_DNA"/>
</dbReference>
<feature type="binding site" evidence="9">
    <location>
        <position position="22"/>
    </location>
    <ligand>
        <name>3-phosphoshikimate</name>
        <dbReference type="ChEBI" id="CHEBI:145989"/>
    </ligand>
</feature>
<evidence type="ECO:0000256" key="3">
    <source>
        <dbReference type="ARBA" id="ARBA00009948"/>
    </source>
</evidence>
<keyword evidence="12" id="KW-1185">Reference proteome</keyword>
<dbReference type="Proteomes" id="UP000027982">
    <property type="component" value="Chromosome"/>
</dbReference>
<feature type="binding site" evidence="9">
    <location>
        <position position="382"/>
    </location>
    <ligand>
        <name>phosphoenolpyruvate</name>
        <dbReference type="ChEBI" id="CHEBI:58702"/>
    </ligand>
</feature>
<dbReference type="InterPro" id="IPR013792">
    <property type="entry name" value="RNA3'P_cycl/enolpyr_Trfase_a/b"/>
</dbReference>
<dbReference type="FunFam" id="3.65.10.10:FF:000006">
    <property type="entry name" value="3-phosphoshikimate 1-carboxyvinyltransferase"/>
    <property type="match status" value="1"/>
</dbReference>
<dbReference type="HAMAP" id="MF_00210">
    <property type="entry name" value="EPSP_synth"/>
    <property type="match status" value="1"/>
</dbReference>
<dbReference type="EC" id="2.5.1.19" evidence="9"/>
<comment type="subcellular location">
    <subcellularLocation>
        <location evidence="9">Cytoplasm</location>
    </subcellularLocation>
</comment>
<feature type="binding site" evidence="9">
    <location>
        <position position="26"/>
    </location>
    <ligand>
        <name>3-phosphoshikimate</name>
        <dbReference type="ChEBI" id="CHEBI:145989"/>
    </ligand>
</feature>
<dbReference type="OrthoDB" id="9809920at2"/>
<evidence type="ECO:0000313" key="11">
    <source>
        <dbReference type="EMBL" id="AIE88086.1"/>
    </source>
</evidence>
<evidence type="ECO:0000256" key="9">
    <source>
        <dbReference type="HAMAP-Rule" id="MF_00210"/>
    </source>
</evidence>
<feature type="binding site" evidence="9">
    <location>
        <position position="309"/>
    </location>
    <ligand>
        <name>3-phosphoshikimate</name>
        <dbReference type="ChEBI" id="CHEBI:145989"/>
    </ligand>
</feature>
<feature type="binding site" evidence="9">
    <location>
        <position position="92"/>
    </location>
    <ligand>
        <name>phosphoenolpyruvate</name>
        <dbReference type="ChEBI" id="CHEBI:58702"/>
    </ligand>
</feature>
<dbReference type="FunFam" id="3.65.10.10:FF:000005">
    <property type="entry name" value="3-phosphoshikimate 1-carboxyvinyltransferase"/>
    <property type="match status" value="1"/>
</dbReference>
<feature type="binding site" evidence="9">
    <location>
        <position position="163"/>
    </location>
    <ligand>
        <name>3-phosphoshikimate</name>
        <dbReference type="ChEBI" id="CHEBI:145989"/>
    </ligand>
</feature>
<comment type="subunit">
    <text evidence="9">Monomer.</text>
</comment>
<dbReference type="SUPFAM" id="SSF55205">
    <property type="entry name" value="EPT/RTPC-like"/>
    <property type="match status" value="1"/>
</dbReference>
<proteinExistence type="inferred from homology"/>
<feature type="binding site" evidence="9">
    <location>
        <position position="120"/>
    </location>
    <ligand>
        <name>phosphoenolpyruvate</name>
        <dbReference type="ChEBI" id="CHEBI:58702"/>
    </ligand>
</feature>
<dbReference type="CDD" id="cd01556">
    <property type="entry name" value="EPSP_synthase"/>
    <property type="match status" value="1"/>
</dbReference>
<evidence type="ECO:0000256" key="8">
    <source>
        <dbReference type="ARBA" id="ARBA00044633"/>
    </source>
</evidence>
<evidence type="ECO:0000313" key="12">
    <source>
        <dbReference type="Proteomes" id="UP000027982"/>
    </source>
</evidence>
<dbReference type="AlphaFoldDB" id="A0A068NXE6"/>
<sequence length="423" mass="45358">MTLEISPVATLQGDLRPPSDKSLTHRAYMFASIADGDSVVRMPLRGEDCESTLHCLIQLGLRHEWMSPSEIRLVPPREWQVPRGDLDCGNSGTTMRLMSGLLASRPLDVTLVGDASLSRRPMQRIAEPLRMMGATVEGDTAPLHIVGGQLRGIDYVSPVASAQIKSCVLLAGLGAEGVTSVREPSPSRDHTERMLRATGVRIEQNGAVSLAGGQRPHGFEITIPADISSAAFFLVAAAMLPQSSLAIHDLSMNPTRTGILDVLRQCGVPYELLGEREELGEPVSTLEIRAPKFLKPFEISGSLVPRLIDEIPVLAVLATQCEGTSVIRDARELRVKETDRIETVSTGLRAMGAEVETFEDGLAITGPTKLKAAQIDAAGDHRIGMAFAIAGLISDGGVKIDNAESIATSYPGFTDDLMRLAII</sequence>
<dbReference type="RefSeq" id="WP_025228048.1">
    <property type="nucleotide sequence ID" value="NZ_CP007139.1"/>
</dbReference>
<comment type="catalytic activity">
    <reaction evidence="8">
        <text>3-phosphoshikimate + phosphoenolpyruvate = 5-O-(1-carboxyvinyl)-3-phosphoshikimate + phosphate</text>
        <dbReference type="Rhea" id="RHEA:21256"/>
        <dbReference type="ChEBI" id="CHEBI:43474"/>
        <dbReference type="ChEBI" id="CHEBI:57701"/>
        <dbReference type="ChEBI" id="CHEBI:58702"/>
        <dbReference type="ChEBI" id="CHEBI:145989"/>
        <dbReference type="EC" id="2.5.1.19"/>
    </reaction>
    <physiologicalReaction direction="left-to-right" evidence="8">
        <dbReference type="Rhea" id="RHEA:21257"/>
    </physiologicalReaction>
</comment>
<evidence type="ECO:0000256" key="5">
    <source>
        <dbReference type="ARBA" id="ARBA00022605"/>
    </source>
</evidence>
<reference evidence="11 12" key="1">
    <citation type="journal article" date="2014" name="PLoS ONE">
        <title>The first complete genome sequence of the class fimbriimonadia in the phylum armatimonadetes.</title>
        <authorList>
            <person name="Hu Z.Y."/>
            <person name="Wang Y.Z."/>
            <person name="Im W.T."/>
            <person name="Wang S.Y."/>
            <person name="Zhao G.P."/>
            <person name="Zheng H.J."/>
            <person name="Quan Z.X."/>
        </authorList>
    </citation>
    <scope>NUCLEOTIDE SEQUENCE [LARGE SCALE GENOMIC DNA]</scope>
    <source>
        <strain evidence="11">Gsoil 348</strain>
    </source>
</reference>
<feature type="binding site" evidence="9">
    <location>
        <position position="163"/>
    </location>
    <ligand>
        <name>phosphoenolpyruvate</name>
        <dbReference type="ChEBI" id="CHEBI:58702"/>
    </ligand>
</feature>
<dbReference type="GO" id="GO:0005737">
    <property type="term" value="C:cytoplasm"/>
    <property type="evidence" value="ECO:0007669"/>
    <property type="project" value="UniProtKB-SubCell"/>
</dbReference>
<dbReference type="Pfam" id="PF00275">
    <property type="entry name" value="EPSP_synthase"/>
    <property type="match status" value="1"/>
</dbReference>
<dbReference type="InterPro" id="IPR006264">
    <property type="entry name" value="EPSP_synthase"/>
</dbReference>